<dbReference type="AlphaFoldDB" id="A0A0N1NZD0"/>
<reference evidence="2 3" key="1">
    <citation type="submission" date="2015-06" db="EMBL/GenBank/DDBJ databases">
        <title>Draft genome of the ant-associated black yeast Phialophora attae CBS 131958.</title>
        <authorList>
            <person name="Moreno L.F."/>
            <person name="Stielow B.J."/>
            <person name="de Hoog S."/>
            <person name="Vicente V.A."/>
            <person name="Weiss V.A."/>
            <person name="de Vries M."/>
            <person name="Cruz L.M."/>
            <person name="Souza E.M."/>
        </authorList>
    </citation>
    <scope>NUCLEOTIDE SEQUENCE [LARGE SCALE GENOMIC DNA]</scope>
    <source>
        <strain evidence="2 3">CBS 131958</strain>
    </source>
</reference>
<dbReference type="VEuPathDB" id="FungiDB:AB675_7554"/>
<dbReference type="EMBL" id="LFJN01000012">
    <property type="protein sequence ID" value="KPI40354.1"/>
    <property type="molecule type" value="Genomic_DNA"/>
</dbReference>
<feature type="compositionally biased region" description="Basic and acidic residues" evidence="1">
    <location>
        <begin position="143"/>
        <end position="161"/>
    </location>
</feature>
<dbReference type="GeneID" id="28739812"/>
<sequence length="181" mass="18489">MVRIALLTAPARFERLLIIVLLGNNKPTLLPESTAAVRTRPVVLETVTLVMADVAGAKEVVAVVEVVELPEAADAAFAAASASHTQEACERATLARNMTAAMLQFLESMGIRPSVGGAVRAGQGVGRRGGGRVILAVGGCADEAKKDDDRGAGGGDRDGHGEGGGGSGTSRQYHVSSTEAK</sequence>
<dbReference type="Proteomes" id="UP000038010">
    <property type="component" value="Unassembled WGS sequence"/>
</dbReference>
<evidence type="ECO:0000313" key="2">
    <source>
        <dbReference type="EMBL" id="KPI40354.1"/>
    </source>
</evidence>
<evidence type="ECO:0000313" key="3">
    <source>
        <dbReference type="Proteomes" id="UP000038010"/>
    </source>
</evidence>
<feature type="compositionally biased region" description="Polar residues" evidence="1">
    <location>
        <begin position="169"/>
        <end position="181"/>
    </location>
</feature>
<accession>A0A0N1NZD0</accession>
<protein>
    <submittedName>
        <fullName evidence="2">Uncharacterized protein</fullName>
    </submittedName>
</protein>
<gene>
    <name evidence="2" type="ORF">AB675_7554</name>
</gene>
<feature type="region of interest" description="Disordered" evidence="1">
    <location>
        <begin position="143"/>
        <end position="181"/>
    </location>
</feature>
<proteinExistence type="predicted"/>
<dbReference type="RefSeq" id="XP_018000317.1">
    <property type="nucleotide sequence ID" value="XM_018147932.1"/>
</dbReference>
<organism evidence="2 3">
    <name type="scientific">Cyphellophora attinorum</name>
    <dbReference type="NCBI Taxonomy" id="1664694"/>
    <lineage>
        <taxon>Eukaryota</taxon>
        <taxon>Fungi</taxon>
        <taxon>Dikarya</taxon>
        <taxon>Ascomycota</taxon>
        <taxon>Pezizomycotina</taxon>
        <taxon>Eurotiomycetes</taxon>
        <taxon>Chaetothyriomycetidae</taxon>
        <taxon>Chaetothyriales</taxon>
        <taxon>Cyphellophoraceae</taxon>
        <taxon>Cyphellophora</taxon>
    </lineage>
</organism>
<name>A0A0N1NZD0_9EURO</name>
<keyword evidence="3" id="KW-1185">Reference proteome</keyword>
<evidence type="ECO:0000256" key="1">
    <source>
        <dbReference type="SAM" id="MobiDB-lite"/>
    </source>
</evidence>
<comment type="caution">
    <text evidence="2">The sequence shown here is derived from an EMBL/GenBank/DDBJ whole genome shotgun (WGS) entry which is preliminary data.</text>
</comment>